<keyword evidence="2" id="KW-1185">Reference proteome</keyword>
<dbReference type="EMBL" id="BAAAZH010000012">
    <property type="protein sequence ID" value="GAA4117540.1"/>
    <property type="molecule type" value="Genomic_DNA"/>
</dbReference>
<accession>A0ABP7XIY1</accession>
<comment type="caution">
    <text evidence="1">The sequence shown here is derived from an EMBL/GenBank/DDBJ whole genome shotgun (WGS) entry which is preliminary data.</text>
</comment>
<name>A0ABP7XIY1_9ACTN</name>
<proteinExistence type="predicted"/>
<sequence length="62" mass="6611">MPRTPTATRYLERATQNLALALSEGATPTDVYAVALAATTGGRPTDHTDAAHDVREFAEAIR</sequence>
<dbReference type="RefSeq" id="WP_344733028.1">
    <property type="nucleotide sequence ID" value="NZ_BAAAZH010000012.1"/>
</dbReference>
<evidence type="ECO:0000313" key="2">
    <source>
        <dbReference type="Proteomes" id="UP001501495"/>
    </source>
</evidence>
<reference evidence="2" key="1">
    <citation type="journal article" date="2019" name="Int. J. Syst. Evol. Microbiol.">
        <title>The Global Catalogue of Microorganisms (GCM) 10K type strain sequencing project: providing services to taxonomists for standard genome sequencing and annotation.</title>
        <authorList>
            <consortium name="The Broad Institute Genomics Platform"/>
            <consortium name="The Broad Institute Genome Sequencing Center for Infectious Disease"/>
            <person name="Wu L."/>
            <person name="Ma J."/>
        </authorList>
    </citation>
    <scope>NUCLEOTIDE SEQUENCE [LARGE SCALE GENOMIC DNA]</scope>
    <source>
        <strain evidence="2">JCM 16703</strain>
    </source>
</reference>
<dbReference type="Proteomes" id="UP001501495">
    <property type="component" value="Unassembled WGS sequence"/>
</dbReference>
<gene>
    <name evidence="1" type="ORF">GCM10022215_18310</name>
</gene>
<protein>
    <submittedName>
        <fullName evidence="1">Uncharacterized protein</fullName>
    </submittedName>
</protein>
<evidence type="ECO:0000313" key="1">
    <source>
        <dbReference type="EMBL" id="GAA4117540.1"/>
    </source>
</evidence>
<organism evidence="1 2">
    <name type="scientific">Nocardioides fonticola</name>
    <dbReference type="NCBI Taxonomy" id="450363"/>
    <lineage>
        <taxon>Bacteria</taxon>
        <taxon>Bacillati</taxon>
        <taxon>Actinomycetota</taxon>
        <taxon>Actinomycetes</taxon>
        <taxon>Propionibacteriales</taxon>
        <taxon>Nocardioidaceae</taxon>
        <taxon>Nocardioides</taxon>
    </lineage>
</organism>